<reference evidence="2" key="1">
    <citation type="submission" date="2016-10" db="EMBL/GenBank/DDBJ databases">
        <title>Sequence of Gallionella enrichment culture.</title>
        <authorList>
            <person name="Poehlein A."/>
            <person name="Muehling M."/>
            <person name="Daniel R."/>
        </authorList>
    </citation>
    <scope>NUCLEOTIDE SEQUENCE</scope>
</reference>
<evidence type="ECO:0000313" key="2">
    <source>
        <dbReference type="EMBL" id="OIR10310.1"/>
    </source>
</evidence>
<dbReference type="InterPro" id="IPR017850">
    <property type="entry name" value="Alkaline_phosphatase_core_sf"/>
</dbReference>
<dbReference type="Pfam" id="PF04185">
    <property type="entry name" value="Phosphoesterase"/>
    <property type="match status" value="1"/>
</dbReference>
<dbReference type="InterPro" id="IPR007312">
    <property type="entry name" value="Phosphoesterase"/>
</dbReference>
<evidence type="ECO:0000256" key="1">
    <source>
        <dbReference type="ARBA" id="ARBA00022801"/>
    </source>
</evidence>
<dbReference type="EMBL" id="MLJW01000023">
    <property type="protein sequence ID" value="OIR10310.1"/>
    <property type="molecule type" value="Genomic_DNA"/>
</dbReference>
<organism evidence="2">
    <name type="scientific">mine drainage metagenome</name>
    <dbReference type="NCBI Taxonomy" id="410659"/>
    <lineage>
        <taxon>unclassified sequences</taxon>
        <taxon>metagenomes</taxon>
        <taxon>ecological metagenomes</taxon>
    </lineage>
</organism>
<dbReference type="SUPFAM" id="SSF53649">
    <property type="entry name" value="Alkaline phosphatase-like"/>
    <property type="match status" value="1"/>
</dbReference>
<name>A0A1J5TDX7_9ZZZZ</name>
<sequence>MKNYWLLTMLLSVQPVIAGELPRPDHIVIVIEENKSFTQIIGNREAPYINALAQRGMLFTQSYGVTHPSQPNYLALFTGSTRGIASDVCPLELGGDNLAAALQAKGSSFASYAESMPEAGYEGCIYGAYMRKHNPPANWKELKHLNQPYSALPQHFENLATVSLVIPDQRNDMHDGSIAQGDDWLKQHIEPYLQWALAHNSLLILTWDEDDGTANNHIVTIMIGPMVRRGSSAQRINHYNVLRTLSEMYGLPSLNESAHVQPIVGVWQ</sequence>
<gene>
    <name evidence="2" type="ORF">GALL_76220</name>
</gene>
<proteinExistence type="predicted"/>
<keyword evidence="1" id="KW-0378">Hydrolase</keyword>
<comment type="caution">
    <text evidence="2">The sequence shown here is derived from an EMBL/GenBank/DDBJ whole genome shotgun (WGS) entry which is preliminary data.</text>
</comment>
<dbReference type="AlphaFoldDB" id="A0A1J5TDX7"/>
<protein>
    <submittedName>
        <fullName evidence="2">Phosphoesterase family protein</fullName>
    </submittedName>
</protein>
<dbReference type="PANTHER" id="PTHR31956:SF1">
    <property type="entry name" value="NON-SPECIFIC PHOSPHOLIPASE C1"/>
    <property type="match status" value="1"/>
</dbReference>
<accession>A0A1J5TDX7</accession>
<dbReference type="PANTHER" id="PTHR31956">
    <property type="entry name" value="NON-SPECIFIC PHOSPHOLIPASE C4-RELATED"/>
    <property type="match status" value="1"/>
</dbReference>
<dbReference type="GO" id="GO:0042578">
    <property type="term" value="F:phosphoric ester hydrolase activity"/>
    <property type="evidence" value="ECO:0007669"/>
    <property type="project" value="UniProtKB-ARBA"/>
</dbReference>
<dbReference type="Gene3D" id="3.40.720.10">
    <property type="entry name" value="Alkaline Phosphatase, subunit A"/>
    <property type="match status" value="1"/>
</dbReference>